<evidence type="ECO:0000259" key="16">
    <source>
        <dbReference type="PROSITE" id="PS51198"/>
    </source>
</evidence>
<dbReference type="PANTHER" id="PTHR11070">
    <property type="entry name" value="UVRD / RECB / PCRA DNA HELICASE FAMILY MEMBER"/>
    <property type="match status" value="1"/>
</dbReference>
<dbReference type="Proteomes" id="UP001168167">
    <property type="component" value="Unassembled WGS sequence"/>
</dbReference>
<evidence type="ECO:0000256" key="15">
    <source>
        <dbReference type="PROSITE-ProRule" id="PRU00560"/>
    </source>
</evidence>
<evidence type="ECO:0000256" key="3">
    <source>
        <dbReference type="ARBA" id="ARBA00022763"/>
    </source>
</evidence>
<evidence type="ECO:0000259" key="17">
    <source>
        <dbReference type="PROSITE" id="PS51217"/>
    </source>
</evidence>
<keyword evidence="19" id="KW-1185">Reference proteome</keyword>
<evidence type="ECO:0000256" key="2">
    <source>
        <dbReference type="ARBA" id="ARBA00022741"/>
    </source>
</evidence>
<dbReference type="SUPFAM" id="SSF52980">
    <property type="entry name" value="Restriction endonuclease-like"/>
    <property type="match status" value="1"/>
</dbReference>
<evidence type="ECO:0000256" key="1">
    <source>
        <dbReference type="ARBA" id="ARBA00022722"/>
    </source>
</evidence>
<keyword evidence="1" id="KW-0540">Nuclease</keyword>
<dbReference type="Pfam" id="PF13361">
    <property type="entry name" value="UvrD_C"/>
    <property type="match status" value="2"/>
</dbReference>
<gene>
    <name evidence="18" type="ORF">NQX30_02705</name>
</gene>
<dbReference type="EMBL" id="JANQAO010000001">
    <property type="protein sequence ID" value="MDM5147285.1"/>
    <property type="molecule type" value="Genomic_DNA"/>
</dbReference>
<feature type="domain" description="UvrD-like helicase C-terminal" evidence="17">
    <location>
        <begin position="519"/>
        <end position="802"/>
    </location>
</feature>
<dbReference type="Gene3D" id="3.40.50.300">
    <property type="entry name" value="P-loop containing nucleotide triphosphate hydrolases"/>
    <property type="match status" value="4"/>
</dbReference>
<dbReference type="PANTHER" id="PTHR11070:SF2">
    <property type="entry name" value="ATP-DEPENDENT DNA HELICASE SRS2"/>
    <property type="match status" value="1"/>
</dbReference>
<feature type="domain" description="UvrD-like helicase ATP-binding" evidence="16">
    <location>
        <begin position="36"/>
        <end position="518"/>
    </location>
</feature>
<evidence type="ECO:0000256" key="11">
    <source>
        <dbReference type="ARBA" id="ARBA00034617"/>
    </source>
</evidence>
<evidence type="ECO:0000256" key="13">
    <source>
        <dbReference type="ARBA" id="ARBA00034923"/>
    </source>
</evidence>
<dbReference type="InterPro" id="IPR038726">
    <property type="entry name" value="PDDEXK_AddAB-type"/>
</dbReference>
<organism evidence="18 19">
    <name type="scientific">Candidatus Doriopsillibacter californiensis</name>
    <dbReference type="NCBI Taxonomy" id="2970740"/>
    <lineage>
        <taxon>Bacteria</taxon>
        <taxon>Pseudomonadati</taxon>
        <taxon>Pseudomonadota</taxon>
        <taxon>Gammaproteobacteria</taxon>
        <taxon>Candidatus Tethybacterales</taxon>
        <taxon>Candidatus Persebacteraceae</taxon>
        <taxon>Candidatus Doriopsillibacter</taxon>
    </lineage>
</organism>
<evidence type="ECO:0000313" key="19">
    <source>
        <dbReference type="Proteomes" id="UP001168167"/>
    </source>
</evidence>
<reference evidence="18" key="1">
    <citation type="submission" date="2022-08" db="EMBL/GenBank/DDBJ databases">
        <authorList>
            <person name="Dzunkova M."/>
            <person name="La Clair J."/>
            <person name="Tyml T."/>
            <person name="Doud D."/>
            <person name="Schulz F."/>
            <person name="Piquer S."/>
            <person name="Porcel Sanchis D."/>
            <person name="Osborn A."/>
            <person name="Robinson D."/>
            <person name="Louie K.B."/>
            <person name="Bowen B.P."/>
            <person name="Bowers R."/>
            <person name="Lee J."/>
            <person name="Arnau Llombart V."/>
            <person name="Diaz Villanueva W."/>
            <person name="Gosliner T."/>
            <person name="Northen T."/>
            <person name="Cheng J.-F."/>
            <person name="Burkart M.D."/>
            <person name="Woyke T."/>
        </authorList>
    </citation>
    <scope>NUCLEOTIDE SEQUENCE</scope>
    <source>
        <strain evidence="18">Df01</strain>
    </source>
</reference>
<dbReference type="Pfam" id="PF12705">
    <property type="entry name" value="PDDEXK_1"/>
    <property type="match status" value="1"/>
</dbReference>
<evidence type="ECO:0000256" key="14">
    <source>
        <dbReference type="ARBA" id="ARBA00048988"/>
    </source>
</evidence>
<name>A0ABT7QLI3_9GAMM</name>
<keyword evidence="7 15" id="KW-0067">ATP-binding</keyword>
<dbReference type="EC" id="5.6.2.4" evidence="12"/>
<comment type="catalytic activity">
    <reaction evidence="14">
        <text>ATP + H2O = ADP + phosphate + H(+)</text>
        <dbReference type="Rhea" id="RHEA:13065"/>
        <dbReference type="ChEBI" id="CHEBI:15377"/>
        <dbReference type="ChEBI" id="CHEBI:15378"/>
        <dbReference type="ChEBI" id="CHEBI:30616"/>
        <dbReference type="ChEBI" id="CHEBI:43474"/>
        <dbReference type="ChEBI" id="CHEBI:456216"/>
        <dbReference type="EC" id="5.6.2.4"/>
    </reaction>
</comment>
<dbReference type="PROSITE" id="PS51217">
    <property type="entry name" value="UVRD_HELICASE_CTER"/>
    <property type="match status" value="1"/>
</dbReference>
<proteinExistence type="predicted"/>
<protein>
    <recommendedName>
        <fullName evidence="12">DNA 3'-5' helicase</fullName>
        <ecNumber evidence="12">5.6.2.4</ecNumber>
    </recommendedName>
    <alternativeName>
        <fullName evidence="13">DNA 3'-5' helicase II</fullName>
    </alternativeName>
</protein>
<dbReference type="InterPro" id="IPR011335">
    <property type="entry name" value="Restrct_endonuc-II-like"/>
</dbReference>
<dbReference type="Pfam" id="PF00580">
    <property type="entry name" value="UvrD-helicase"/>
    <property type="match status" value="1"/>
</dbReference>
<keyword evidence="4 15" id="KW-0378">Hydrolase</keyword>
<dbReference type="Gene3D" id="3.90.320.10">
    <property type="match status" value="1"/>
</dbReference>
<keyword evidence="2 15" id="KW-0547">Nucleotide-binding</keyword>
<evidence type="ECO:0000256" key="5">
    <source>
        <dbReference type="ARBA" id="ARBA00022806"/>
    </source>
</evidence>
<accession>A0ABT7QLI3</accession>
<dbReference type="InterPro" id="IPR000212">
    <property type="entry name" value="DNA_helicase_UvrD/REP"/>
</dbReference>
<keyword evidence="8" id="KW-0238">DNA-binding</keyword>
<dbReference type="InterPro" id="IPR027417">
    <property type="entry name" value="P-loop_NTPase"/>
</dbReference>
<dbReference type="PROSITE" id="PS51198">
    <property type="entry name" value="UVRD_HELICASE_ATP_BIND"/>
    <property type="match status" value="1"/>
</dbReference>
<evidence type="ECO:0000256" key="8">
    <source>
        <dbReference type="ARBA" id="ARBA00023125"/>
    </source>
</evidence>
<comment type="caution">
    <text evidence="18">The sequence shown here is derived from an EMBL/GenBank/DDBJ whole genome shotgun (WGS) entry which is preliminary data.</text>
</comment>
<keyword evidence="9" id="KW-0234">DNA repair</keyword>
<dbReference type="Gene3D" id="1.10.486.10">
    <property type="entry name" value="PCRA, domain 4"/>
    <property type="match status" value="1"/>
</dbReference>
<evidence type="ECO:0000256" key="10">
    <source>
        <dbReference type="ARBA" id="ARBA00023235"/>
    </source>
</evidence>
<keyword evidence="6" id="KW-0269">Exonuclease</keyword>
<comment type="catalytic activity">
    <reaction evidence="11">
        <text>Couples ATP hydrolysis with the unwinding of duplex DNA by translocating in the 3'-5' direction.</text>
        <dbReference type="EC" id="5.6.2.4"/>
    </reaction>
</comment>
<evidence type="ECO:0000256" key="12">
    <source>
        <dbReference type="ARBA" id="ARBA00034808"/>
    </source>
</evidence>
<evidence type="ECO:0000256" key="7">
    <source>
        <dbReference type="ARBA" id="ARBA00022840"/>
    </source>
</evidence>
<dbReference type="InterPro" id="IPR014016">
    <property type="entry name" value="UvrD-like_ATP-bd"/>
</dbReference>
<keyword evidence="10" id="KW-0413">Isomerase</keyword>
<dbReference type="InterPro" id="IPR014017">
    <property type="entry name" value="DNA_helicase_UvrD-like_C"/>
</dbReference>
<keyword evidence="5 15" id="KW-0347">Helicase</keyword>
<keyword evidence="3" id="KW-0227">DNA damage</keyword>
<evidence type="ECO:0000256" key="4">
    <source>
        <dbReference type="ARBA" id="ARBA00022801"/>
    </source>
</evidence>
<evidence type="ECO:0000256" key="9">
    <source>
        <dbReference type="ARBA" id="ARBA00023204"/>
    </source>
</evidence>
<sequence>MILWLALLCRLAMMKCISTTDCDCWRVINFINKRLIMRDAVARQEAIDIARSFNVRAPAGSGKTGLLTQRALALLAVVERPEEILCVTFTRKAAGEMRARIIAALQRADEPPPAELFAATTHALACQVMQRSKEKKWRLLEFPNQLTIVTIDGFCSGLVRQCPIVSGLGACPPISERTSELFHRAARQLLLRLDGDDSALSKALERILTPLHNDQQRFCNYMERLLVVRDQWSLFSQAHMLSPHSRQEALRQLADFHLARTADALALVFSKQMQSEILIPLMQFSAEKKDEDINIQSLAADADNLLEWRKLRILLLTTDEKWRKQLTVKEGFPPKTPQKKAMKDVLERLREMPPAQTDDLKDLLVAVALLPDPGSDNPATDDLLIILPALAEELDAVFRDKNCIDFTGVAFAANQALGNADAPTDLLLKLDYRIRHILVDEFQDTSSVQVELLAKLTAGWEAGDGRTVFLVGDPMQSCYQFRGANLPLYLHTRKHGIAAEAGDLLPEQLSLSSNFRSAPRLVNWVNQTFGAAFPRDEEPDIGATPFEPAEAAKGDNEESEVRVVGIVRQKDEVAANVSIREARIIVTQVQALLEKYPQGSIGILARSRGHLETILAELVAVGISWRAEAVEALSNRAVVMDLLILTRAISNTLDRIAWLALLRTPWFGLNNTDLWELGCVGEEVRLLEALENATRTAQLSAHGKQVLRRGLPVLRQALEARARLSLAEVVEAAWVELGGVVGLDDADEADARDFLNLLERHCDGGRLPSAELLEQEVKKLYAAPASCGDTRVQIMTMHKAKGLEFDSVILPGLHRHPRSADNELLRWQTHSGTLLLDAQPANDLVPSLFNYLKYLAIRKERWERTRLLYIACTRARKRLYLYGETCRDDAGCWQPPGKRSLLSCVWESLHPTMEFVEENISPADTSAVLLVETALQRLPAQWQLPSPPDSFIDNVTFADDDGEHDYDAIALGVLVHQLLEQVSMCGWPIQLLSTTLEDELMELGINPDNREKLAQKALQCISNVQSDTRGQWLFAGTAVRRDSEMALAVADGKGGYGNIRLDLLVEEDSTCWVVDYKTSIPRNDESTEQFYDRQMRQYRPQVERYVAAMRQLRSDKPVRGALYFPAMIPPGWVELT</sequence>
<dbReference type="SUPFAM" id="SSF52540">
    <property type="entry name" value="P-loop containing nucleoside triphosphate hydrolases"/>
    <property type="match status" value="1"/>
</dbReference>
<reference evidence="18" key="2">
    <citation type="journal article" date="2023" name="Microbiome">
        <title>Synthase-selected sorting approach identifies a beta-lactone synthase in a nudibranch symbiotic bacterium.</title>
        <authorList>
            <person name="Dzunkova M."/>
            <person name="La Clair J.J."/>
            <person name="Tyml T."/>
            <person name="Doud D."/>
            <person name="Schulz F."/>
            <person name="Piquer-Esteban S."/>
            <person name="Porcel Sanchis D."/>
            <person name="Osborn A."/>
            <person name="Robinson D."/>
            <person name="Louie K.B."/>
            <person name="Bowen B.P."/>
            <person name="Bowers R.M."/>
            <person name="Lee J."/>
            <person name="Arnau V."/>
            <person name="Diaz-Villanueva W."/>
            <person name="Stepanauskas R."/>
            <person name="Gosliner T."/>
            <person name="Date S.V."/>
            <person name="Northen T.R."/>
            <person name="Cheng J.F."/>
            <person name="Burkart M.D."/>
            <person name="Woyke T."/>
        </authorList>
    </citation>
    <scope>NUCLEOTIDE SEQUENCE</scope>
    <source>
        <strain evidence="18">Df01</strain>
    </source>
</reference>
<evidence type="ECO:0000256" key="6">
    <source>
        <dbReference type="ARBA" id="ARBA00022839"/>
    </source>
</evidence>
<feature type="binding site" evidence="15">
    <location>
        <begin position="57"/>
        <end position="64"/>
    </location>
    <ligand>
        <name>ATP</name>
        <dbReference type="ChEBI" id="CHEBI:30616"/>
    </ligand>
</feature>
<evidence type="ECO:0000313" key="18">
    <source>
        <dbReference type="EMBL" id="MDM5147285.1"/>
    </source>
</evidence>
<dbReference type="InterPro" id="IPR011604">
    <property type="entry name" value="PDDEXK-like_dom_sf"/>
</dbReference>